<keyword evidence="3" id="KW-1185">Reference proteome</keyword>
<accession>A0AAW1Y227</accession>
<protein>
    <submittedName>
        <fullName evidence="2">Uncharacterized protein</fullName>
    </submittedName>
</protein>
<dbReference type="AlphaFoldDB" id="A0AAW1Y227"/>
<dbReference type="EMBL" id="JBEDUW010000002">
    <property type="protein sequence ID" value="KAK9943291.1"/>
    <property type="molecule type" value="Genomic_DNA"/>
</dbReference>
<reference evidence="2 3" key="1">
    <citation type="journal article" date="2023" name="G3 (Bethesda)">
        <title>A chromosome-length genome assembly and annotation of blackberry (Rubus argutus, cv. 'Hillquist').</title>
        <authorList>
            <person name="Bruna T."/>
            <person name="Aryal R."/>
            <person name="Dudchenko O."/>
            <person name="Sargent D.J."/>
            <person name="Mead D."/>
            <person name="Buti M."/>
            <person name="Cavallini A."/>
            <person name="Hytonen T."/>
            <person name="Andres J."/>
            <person name="Pham M."/>
            <person name="Weisz D."/>
            <person name="Mascagni F."/>
            <person name="Usai G."/>
            <person name="Natali L."/>
            <person name="Bassil N."/>
            <person name="Fernandez G.E."/>
            <person name="Lomsadze A."/>
            <person name="Armour M."/>
            <person name="Olukolu B."/>
            <person name="Poorten T."/>
            <person name="Britton C."/>
            <person name="Davik J."/>
            <person name="Ashrafi H."/>
            <person name="Aiden E.L."/>
            <person name="Borodovsky M."/>
            <person name="Worthington M."/>
        </authorList>
    </citation>
    <scope>NUCLEOTIDE SEQUENCE [LARGE SCALE GENOMIC DNA]</scope>
    <source>
        <strain evidence="2">PI 553951</strain>
    </source>
</reference>
<feature type="compositionally biased region" description="Polar residues" evidence="1">
    <location>
        <begin position="16"/>
        <end position="28"/>
    </location>
</feature>
<feature type="compositionally biased region" description="Basic residues" evidence="1">
    <location>
        <begin position="1"/>
        <end position="14"/>
    </location>
</feature>
<evidence type="ECO:0000313" key="3">
    <source>
        <dbReference type="Proteomes" id="UP001457282"/>
    </source>
</evidence>
<evidence type="ECO:0000256" key="1">
    <source>
        <dbReference type="SAM" id="MobiDB-lite"/>
    </source>
</evidence>
<evidence type="ECO:0000313" key="2">
    <source>
        <dbReference type="EMBL" id="KAK9943291.1"/>
    </source>
</evidence>
<proteinExistence type="predicted"/>
<dbReference type="Proteomes" id="UP001457282">
    <property type="component" value="Unassembled WGS sequence"/>
</dbReference>
<comment type="caution">
    <text evidence="2">The sequence shown here is derived from an EMBL/GenBank/DDBJ whole genome shotgun (WGS) entry which is preliminary data.</text>
</comment>
<name>A0AAW1Y227_RUBAR</name>
<organism evidence="2 3">
    <name type="scientific">Rubus argutus</name>
    <name type="common">Southern blackberry</name>
    <dbReference type="NCBI Taxonomy" id="59490"/>
    <lineage>
        <taxon>Eukaryota</taxon>
        <taxon>Viridiplantae</taxon>
        <taxon>Streptophyta</taxon>
        <taxon>Embryophyta</taxon>
        <taxon>Tracheophyta</taxon>
        <taxon>Spermatophyta</taxon>
        <taxon>Magnoliopsida</taxon>
        <taxon>eudicotyledons</taxon>
        <taxon>Gunneridae</taxon>
        <taxon>Pentapetalae</taxon>
        <taxon>rosids</taxon>
        <taxon>fabids</taxon>
        <taxon>Rosales</taxon>
        <taxon>Rosaceae</taxon>
        <taxon>Rosoideae</taxon>
        <taxon>Rosoideae incertae sedis</taxon>
        <taxon>Rubus</taxon>
    </lineage>
</organism>
<feature type="region of interest" description="Disordered" evidence="1">
    <location>
        <begin position="1"/>
        <end position="32"/>
    </location>
</feature>
<sequence length="95" mass="10530">MKRPAKARVAKPRRCISSSPHRPSNVSLPSPRHLRRARISLSDDIVASRNQPLSPCSPYLSISQLCRTKKPNRRPDLHATDPSVVAAHLDHHGSS</sequence>
<gene>
    <name evidence="2" type="ORF">M0R45_008905</name>
</gene>
<feature type="region of interest" description="Disordered" evidence="1">
    <location>
        <begin position="70"/>
        <end position="95"/>
    </location>
</feature>